<comment type="caution">
    <text evidence="2">The sequence shown here is derived from an EMBL/GenBank/DDBJ whole genome shotgun (WGS) entry which is preliminary data.</text>
</comment>
<evidence type="ECO:0000256" key="1">
    <source>
        <dbReference type="SAM" id="MobiDB-lite"/>
    </source>
</evidence>
<evidence type="ECO:0000313" key="2">
    <source>
        <dbReference type="EMBL" id="CAI6374039.1"/>
    </source>
</evidence>
<organism evidence="2 4">
    <name type="scientific">Macrosiphum euphorbiae</name>
    <name type="common">potato aphid</name>
    <dbReference type="NCBI Taxonomy" id="13131"/>
    <lineage>
        <taxon>Eukaryota</taxon>
        <taxon>Metazoa</taxon>
        <taxon>Ecdysozoa</taxon>
        <taxon>Arthropoda</taxon>
        <taxon>Hexapoda</taxon>
        <taxon>Insecta</taxon>
        <taxon>Pterygota</taxon>
        <taxon>Neoptera</taxon>
        <taxon>Paraneoptera</taxon>
        <taxon>Hemiptera</taxon>
        <taxon>Sternorrhyncha</taxon>
        <taxon>Aphidomorpha</taxon>
        <taxon>Aphidoidea</taxon>
        <taxon>Aphididae</taxon>
        <taxon>Macrosiphini</taxon>
        <taxon>Macrosiphum</taxon>
    </lineage>
</organism>
<sequence>MVMLNDMQEKQNKLSTDQSIATSSSHEFKQIYETLSVSNEVSLNNLQQALTNNSTLCDKTVKMLSLIGGGDVKESLRCILRKLLSNEYAKTFSYTGHKHSKTAFN</sequence>
<dbReference type="AlphaFoldDB" id="A0AAV0XZE1"/>
<dbReference type="Proteomes" id="UP001160148">
    <property type="component" value="Unassembled WGS sequence"/>
</dbReference>
<protein>
    <recommendedName>
        <fullName evidence="5">DUF4806 domain-containing protein</fullName>
    </recommendedName>
</protein>
<evidence type="ECO:0000313" key="4">
    <source>
        <dbReference type="Proteomes" id="UP001160148"/>
    </source>
</evidence>
<keyword evidence="4" id="KW-1185">Reference proteome</keyword>
<evidence type="ECO:0000313" key="3">
    <source>
        <dbReference type="EMBL" id="CAI6374047.1"/>
    </source>
</evidence>
<reference evidence="2 4" key="1">
    <citation type="submission" date="2023-01" db="EMBL/GenBank/DDBJ databases">
        <authorList>
            <person name="Whitehead M."/>
        </authorList>
    </citation>
    <scope>NUCLEOTIDE SEQUENCE [LARGE SCALE GENOMIC DNA]</scope>
</reference>
<dbReference type="EMBL" id="CARXXK010001150">
    <property type="protein sequence ID" value="CAI6374047.1"/>
    <property type="molecule type" value="Genomic_DNA"/>
</dbReference>
<feature type="region of interest" description="Disordered" evidence="1">
    <location>
        <begin position="1"/>
        <end position="21"/>
    </location>
</feature>
<proteinExistence type="predicted"/>
<gene>
    <name evidence="2" type="ORF">MEUPH1_LOCUS27702</name>
    <name evidence="3" type="ORF">MEUPH1_LOCUS27709</name>
</gene>
<accession>A0AAV0XZE1</accession>
<evidence type="ECO:0008006" key="5">
    <source>
        <dbReference type="Google" id="ProtNLM"/>
    </source>
</evidence>
<dbReference type="EMBL" id="CARXXK010001150">
    <property type="protein sequence ID" value="CAI6374039.1"/>
    <property type="molecule type" value="Genomic_DNA"/>
</dbReference>
<name>A0AAV0XZE1_9HEMI</name>